<dbReference type="SUPFAM" id="SSF56176">
    <property type="entry name" value="FAD-binding/transporter-associated domain-like"/>
    <property type="match status" value="1"/>
</dbReference>
<dbReference type="FunFam" id="1.10.45.10:FF:000001">
    <property type="entry name" value="D-lactate dehydrogenase mitochondrial"/>
    <property type="match status" value="1"/>
</dbReference>
<dbReference type="InterPro" id="IPR016169">
    <property type="entry name" value="FAD-bd_PCMH_sub2"/>
</dbReference>
<evidence type="ECO:0000256" key="4">
    <source>
        <dbReference type="ARBA" id="ARBA00022827"/>
    </source>
</evidence>
<keyword evidence="4" id="KW-0274">FAD</keyword>
<dbReference type="Proteomes" id="UP001152173">
    <property type="component" value="Unassembled WGS sequence"/>
</dbReference>
<dbReference type="Gene3D" id="3.30.465.10">
    <property type="match status" value="1"/>
</dbReference>
<dbReference type="InterPro" id="IPR051914">
    <property type="entry name" value="FAD-linked_OxidoTrans_Type4"/>
</dbReference>
<proteinExistence type="inferred from homology"/>
<dbReference type="NCBIfam" id="TIGR00387">
    <property type="entry name" value="glcD"/>
    <property type="match status" value="1"/>
</dbReference>
<comment type="similarity">
    <text evidence="2">Belongs to the FAD-binding oxidoreductase/transferase type 4 family.</text>
</comment>
<dbReference type="AlphaFoldDB" id="A0A9X3LG83"/>
<dbReference type="GO" id="GO:0003973">
    <property type="term" value="F:(S)-2-hydroxy-acid oxidase activity"/>
    <property type="evidence" value="ECO:0007669"/>
    <property type="project" value="InterPro"/>
</dbReference>
<dbReference type="GO" id="GO:0019154">
    <property type="term" value="F:glycolate dehydrogenase activity"/>
    <property type="evidence" value="ECO:0007669"/>
    <property type="project" value="UniProtKB-EC"/>
</dbReference>
<dbReference type="InterPro" id="IPR036318">
    <property type="entry name" value="FAD-bd_PCMH-like_sf"/>
</dbReference>
<accession>A0A9X3LG83</accession>
<dbReference type="RefSeq" id="WP_269926463.1">
    <property type="nucleotide sequence ID" value="NZ_JAMKBJ010000006.1"/>
</dbReference>
<keyword evidence="8" id="KW-1185">Reference proteome</keyword>
<dbReference type="InterPro" id="IPR006094">
    <property type="entry name" value="Oxid_FAD_bind_N"/>
</dbReference>
<comment type="cofactor">
    <cofactor evidence="1">
        <name>FAD</name>
        <dbReference type="ChEBI" id="CHEBI:57692"/>
    </cofactor>
</comment>
<dbReference type="InterPro" id="IPR016166">
    <property type="entry name" value="FAD-bd_PCMH"/>
</dbReference>
<evidence type="ECO:0000313" key="8">
    <source>
        <dbReference type="Proteomes" id="UP001152173"/>
    </source>
</evidence>
<dbReference type="PANTHER" id="PTHR42934">
    <property type="entry name" value="GLYCOLATE OXIDASE SUBUNIT GLCD"/>
    <property type="match status" value="1"/>
</dbReference>
<sequence>MDARLLKKIEAIVSAQHVQATKAALLAYSYDATPNFQALPDVVVAPGNVQEVQALVSLCAEEGIPIVPRGSGTNLAAGTTPTSGGLVMLFHRMNQILELDEENLTIRVQPGVITEHIHKTVERAGFFYPPDPSSMKISTIGGNVSENSGGLRGLKYGVTKDYVMGLEVVLANGEVLRTGGKLAKDVAGYDVTSLIVGAEGTLGIVTEILLKLIPLPETKQTMVAIFPSLEEAGSAVSAIIAEKITPVTLEFMDNGTIRAVEAHAGIGLPVEAEALLLLEQDGAADQVVKDMTLMAEVCRKHGAISVQLAQNEVEAEQLRLARRTALSALARIRPTTILEDATVPRSEIATMVREIQRIAQKYDVLICTFGHAGDGNLHPTCLTDVRNAEEMHRVEAAFAEIFEVAIRLGGTITGEHGVGEMKSPYLEWKIGPSGISVMKAIKLAFDPDNIMNPGKIFAKETKKRVVLANG</sequence>
<dbReference type="InterPro" id="IPR016164">
    <property type="entry name" value="FAD-linked_Oxase-like_C"/>
</dbReference>
<evidence type="ECO:0000256" key="5">
    <source>
        <dbReference type="ARBA" id="ARBA00023002"/>
    </source>
</evidence>
<name>A0A9X3LG83_9BACL</name>
<dbReference type="Gene3D" id="3.30.70.2740">
    <property type="match status" value="1"/>
</dbReference>
<reference evidence="7" key="1">
    <citation type="submission" date="2022-05" db="EMBL/GenBank/DDBJ databases">
        <authorList>
            <person name="Colautti A."/>
            <person name="Iacumin L."/>
        </authorList>
    </citation>
    <scope>NUCLEOTIDE SEQUENCE</scope>
    <source>
        <strain evidence="7">SK 55</strain>
    </source>
</reference>
<dbReference type="SUPFAM" id="SSF55103">
    <property type="entry name" value="FAD-linked oxidases, C-terminal domain"/>
    <property type="match status" value="1"/>
</dbReference>
<dbReference type="InterPro" id="IPR004113">
    <property type="entry name" value="FAD-bd_oxidored_4_C"/>
</dbReference>
<protein>
    <submittedName>
        <fullName evidence="7">Glycolate oxidase subunit GlcD</fullName>
        <ecNumber evidence="7">1.1.99.14</ecNumber>
    </submittedName>
</protein>
<dbReference type="EMBL" id="JAMKBJ010000006">
    <property type="protein sequence ID" value="MCZ8537373.1"/>
    <property type="molecule type" value="Genomic_DNA"/>
</dbReference>
<organism evidence="7 8">
    <name type="scientific">Paenisporosarcina quisquiliarum</name>
    <dbReference type="NCBI Taxonomy" id="365346"/>
    <lineage>
        <taxon>Bacteria</taxon>
        <taxon>Bacillati</taxon>
        <taxon>Bacillota</taxon>
        <taxon>Bacilli</taxon>
        <taxon>Bacillales</taxon>
        <taxon>Caryophanaceae</taxon>
        <taxon>Paenisporosarcina</taxon>
    </lineage>
</organism>
<evidence type="ECO:0000259" key="6">
    <source>
        <dbReference type="PROSITE" id="PS51387"/>
    </source>
</evidence>
<gene>
    <name evidence="7" type="primary">glcD</name>
    <name evidence="7" type="ORF">M9R32_09290</name>
</gene>
<dbReference type="FunFam" id="3.30.70.2740:FF:000001">
    <property type="entry name" value="D-lactate dehydrogenase mitochondrial"/>
    <property type="match status" value="1"/>
</dbReference>
<dbReference type="Gene3D" id="1.10.45.10">
    <property type="entry name" value="Vanillyl-alcohol Oxidase, Chain A, domain 4"/>
    <property type="match status" value="1"/>
</dbReference>
<evidence type="ECO:0000313" key="7">
    <source>
        <dbReference type="EMBL" id="MCZ8537373.1"/>
    </source>
</evidence>
<feature type="domain" description="FAD-binding PCMH-type" evidence="6">
    <location>
        <begin position="36"/>
        <end position="215"/>
    </location>
</feature>
<evidence type="ECO:0000256" key="1">
    <source>
        <dbReference type="ARBA" id="ARBA00001974"/>
    </source>
</evidence>
<dbReference type="GO" id="GO:0071949">
    <property type="term" value="F:FAD binding"/>
    <property type="evidence" value="ECO:0007669"/>
    <property type="project" value="InterPro"/>
</dbReference>
<dbReference type="InterPro" id="IPR004490">
    <property type="entry name" value="GlcD"/>
</dbReference>
<comment type="caution">
    <text evidence="7">The sequence shown here is derived from an EMBL/GenBank/DDBJ whole genome shotgun (WGS) entry which is preliminary data.</text>
</comment>
<dbReference type="Pfam" id="PF01565">
    <property type="entry name" value="FAD_binding_4"/>
    <property type="match status" value="1"/>
</dbReference>
<dbReference type="PROSITE" id="PS51387">
    <property type="entry name" value="FAD_PCMH"/>
    <property type="match status" value="1"/>
</dbReference>
<keyword evidence="5 7" id="KW-0560">Oxidoreductase</keyword>
<evidence type="ECO:0000256" key="3">
    <source>
        <dbReference type="ARBA" id="ARBA00022630"/>
    </source>
</evidence>
<dbReference type="Pfam" id="PF02913">
    <property type="entry name" value="FAD-oxidase_C"/>
    <property type="match status" value="1"/>
</dbReference>
<dbReference type="InterPro" id="IPR016171">
    <property type="entry name" value="Vanillyl_alc_oxidase_C-sub2"/>
</dbReference>
<dbReference type="GO" id="GO:0009339">
    <property type="term" value="C:glycolate oxidase complex"/>
    <property type="evidence" value="ECO:0007669"/>
    <property type="project" value="InterPro"/>
</dbReference>
<dbReference type="EC" id="1.1.99.14" evidence="7"/>
<keyword evidence="3" id="KW-0285">Flavoprotein</keyword>
<dbReference type="PANTHER" id="PTHR42934:SF2">
    <property type="entry name" value="GLYCOLATE OXIDASE SUBUNIT GLCD"/>
    <property type="match status" value="1"/>
</dbReference>
<evidence type="ECO:0000256" key="2">
    <source>
        <dbReference type="ARBA" id="ARBA00008000"/>
    </source>
</evidence>